<accession>A0A1Y2IIF8</accession>
<proteinExistence type="predicted"/>
<name>A0A1Y2IIF8_TRAC3</name>
<dbReference type="EMBL" id="KZ084115">
    <property type="protein sequence ID" value="OSD00897.1"/>
    <property type="molecule type" value="Genomic_DNA"/>
</dbReference>
<keyword evidence="1" id="KW-1133">Transmembrane helix</keyword>
<sequence>MSADPPDWSGTPNATRLPSILVSHMGMIAHVSLNPSMQGLLAYYKERAIRTSRSDAQLRAIAIARRLCRQASTMLSIMASRRALGLAGRLAMRSD</sequence>
<protein>
    <submittedName>
        <fullName evidence="2">Uncharacterized protein</fullName>
    </submittedName>
</protein>
<organism evidence="2 3">
    <name type="scientific">Trametes coccinea (strain BRFM310)</name>
    <name type="common">Pycnoporus coccineus</name>
    <dbReference type="NCBI Taxonomy" id="1353009"/>
    <lineage>
        <taxon>Eukaryota</taxon>
        <taxon>Fungi</taxon>
        <taxon>Dikarya</taxon>
        <taxon>Basidiomycota</taxon>
        <taxon>Agaricomycotina</taxon>
        <taxon>Agaricomycetes</taxon>
        <taxon>Polyporales</taxon>
        <taxon>Polyporaceae</taxon>
        <taxon>Trametes</taxon>
    </lineage>
</organism>
<feature type="transmembrane region" description="Helical" evidence="1">
    <location>
        <begin position="20"/>
        <end position="44"/>
    </location>
</feature>
<dbReference type="Proteomes" id="UP000193067">
    <property type="component" value="Unassembled WGS sequence"/>
</dbReference>
<keyword evidence="3" id="KW-1185">Reference proteome</keyword>
<reference evidence="2 3" key="1">
    <citation type="journal article" date="2015" name="Biotechnol. Biofuels">
        <title>Enhanced degradation of softwood versus hardwood by the white-rot fungus Pycnoporus coccineus.</title>
        <authorList>
            <person name="Couturier M."/>
            <person name="Navarro D."/>
            <person name="Chevret D."/>
            <person name="Henrissat B."/>
            <person name="Piumi F."/>
            <person name="Ruiz-Duenas F.J."/>
            <person name="Martinez A.T."/>
            <person name="Grigoriev I.V."/>
            <person name="Riley R."/>
            <person name="Lipzen A."/>
            <person name="Berrin J.G."/>
            <person name="Master E.R."/>
            <person name="Rosso M.N."/>
        </authorList>
    </citation>
    <scope>NUCLEOTIDE SEQUENCE [LARGE SCALE GENOMIC DNA]</scope>
    <source>
        <strain evidence="2 3">BRFM310</strain>
    </source>
</reference>
<dbReference type="AlphaFoldDB" id="A0A1Y2IIF8"/>
<evidence type="ECO:0000313" key="2">
    <source>
        <dbReference type="EMBL" id="OSD00897.1"/>
    </source>
</evidence>
<keyword evidence="1" id="KW-0812">Transmembrane</keyword>
<evidence type="ECO:0000313" key="3">
    <source>
        <dbReference type="Proteomes" id="UP000193067"/>
    </source>
</evidence>
<gene>
    <name evidence="2" type="ORF">PYCCODRAFT_648469</name>
</gene>
<keyword evidence="1" id="KW-0472">Membrane</keyword>
<evidence type="ECO:0000256" key="1">
    <source>
        <dbReference type="SAM" id="Phobius"/>
    </source>
</evidence>